<protein>
    <recommendedName>
        <fullName evidence="10">Diguanylate cyclase</fullName>
    </recommendedName>
</protein>
<organism evidence="8 9">
    <name type="scientific">Shewanella colwelliana</name>
    <name type="common">Alteromonas colwelliana</name>
    <dbReference type="NCBI Taxonomy" id="23"/>
    <lineage>
        <taxon>Bacteria</taxon>
        <taxon>Pseudomonadati</taxon>
        <taxon>Pseudomonadota</taxon>
        <taxon>Gammaproteobacteria</taxon>
        <taxon>Alteromonadales</taxon>
        <taxon>Shewanellaceae</taxon>
        <taxon>Shewanella</taxon>
    </lineage>
</organism>
<dbReference type="SUPFAM" id="SSF55073">
    <property type="entry name" value="Nucleotide cyclase"/>
    <property type="match status" value="1"/>
</dbReference>
<dbReference type="PROSITE" id="PS50887">
    <property type="entry name" value="GGDEF"/>
    <property type="match status" value="1"/>
</dbReference>
<dbReference type="NCBIfam" id="TIGR00254">
    <property type="entry name" value="GGDEF"/>
    <property type="match status" value="1"/>
</dbReference>
<comment type="subcellular location">
    <subcellularLocation>
        <location evidence="1">Membrane</location>
    </subcellularLocation>
</comment>
<keyword evidence="2 5" id="KW-0812">Transmembrane</keyword>
<evidence type="ECO:0000256" key="5">
    <source>
        <dbReference type="SAM" id="Phobius"/>
    </source>
</evidence>
<evidence type="ECO:0000256" key="4">
    <source>
        <dbReference type="ARBA" id="ARBA00023136"/>
    </source>
</evidence>
<dbReference type="PANTHER" id="PTHR46663:SF2">
    <property type="entry name" value="GGDEF DOMAIN-CONTAINING PROTEIN"/>
    <property type="match status" value="1"/>
</dbReference>
<dbReference type="Gene3D" id="3.30.70.270">
    <property type="match status" value="1"/>
</dbReference>
<dbReference type="Proteomes" id="UP000095230">
    <property type="component" value="Unassembled WGS sequence"/>
</dbReference>
<evidence type="ECO:0000256" key="2">
    <source>
        <dbReference type="ARBA" id="ARBA00022692"/>
    </source>
</evidence>
<dbReference type="SMART" id="SM01079">
    <property type="entry name" value="CHASE"/>
    <property type="match status" value="1"/>
</dbReference>
<dbReference type="CDD" id="cd01949">
    <property type="entry name" value="GGDEF"/>
    <property type="match status" value="1"/>
</dbReference>
<evidence type="ECO:0000313" key="9">
    <source>
        <dbReference type="Proteomes" id="UP000095230"/>
    </source>
</evidence>
<comment type="caution">
    <text evidence="8">The sequence shown here is derived from an EMBL/GenBank/DDBJ whole genome shotgun (WGS) entry which is preliminary data.</text>
</comment>
<dbReference type="Pfam" id="PF00990">
    <property type="entry name" value="GGDEF"/>
    <property type="match status" value="1"/>
</dbReference>
<dbReference type="InterPro" id="IPR052163">
    <property type="entry name" value="DGC-Regulatory_Protein"/>
</dbReference>
<evidence type="ECO:0000259" key="7">
    <source>
        <dbReference type="PROSITE" id="PS50887"/>
    </source>
</evidence>
<dbReference type="PROSITE" id="PS50839">
    <property type="entry name" value="CHASE"/>
    <property type="match status" value="1"/>
</dbReference>
<feature type="domain" description="GGDEF" evidence="7">
    <location>
        <begin position="322"/>
        <end position="451"/>
    </location>
</feature>
<feature type="transmembrane region" description="Helical" evidence="5">
    <location>
        <begin position="263"/>
        <end position="284"/>
    </location>
</feature>
<dbReference type="InterPro" id="IPR042240">
    <property type="entry name" value="CHASE_sf"/>
</dbReference>
<evidence type="ECO:0000256" key="1">
    <source>
        <dbReference type="ARBA" id="ARBA00004370"/>
    </source>
</evidence>
<evidence type="ECO:0000256" key="3">
    <source>
        <dbReference type="ARBA" id="ARBA00022989"/>
    </source>
</evidence>
<dbReference type="GO" id="GO:0007165">
    <property type="term" value="P:signal transduction"/>
    <property type="evidence" value="ECO:0007669"/>
    <property type="project" value="UniProtKB-ARBA"/>
</dbReference>
<dbReference type="InterPro" id="IPR006189">
    <property type="entry name" value="CHASE_dom"/>
</dbReference>
<name>A0A1E5IZI7_SHECO</name>
<evidence type="ECO:0000259" key="6">
    <source>
        <dbReference type="PROSITE" id="PS50839"/>
    </source>
</evidence>
<gene>
    <name evidence="8" type="ORF">BEL05_17130</name>
</gene>
<dbReference type="STRING" id="23.BEL05_17130"/>
<dbReference type="InterPro" id="IPR029787">
    <property type="entry name" value="Nucleotide_cyclase"/>
</dbReference>
<dbReference type="GO" id="GO:0016020">
    <property type="term" value="C:membrane"/>
    <property type="evidence" value="ECO:0007669"/>
    <property type="project" value="UniProtKB-SubCell"/>
</dbReference>
<proteinExistence type="predicted"/>
<keyword evidence="4 5" id="KW-0472">Membrane</keyword>
<dbReference type="SMART" id="SM00267">
    <property type="entry name" value="GGDEF"/>
    <property type="match status" value="1"/>
</dbReference>
<dbReference type="GO" id="GO:0003824">
    <property type="term" value="F:catalytic activity"/>
    <property type="evidence" value="ECO:0007669"/>
    <property type="project" value="UniProtKB-ARBA"/>
</dbReference>
<accession>A0A1E5IZI7</accession>
<dbReference type="AlphaFoldDB" id="A0A1E5IZI7"/>
<dbReference type="PANTHER" id="PTHR46663">
    <property type="entry name" value="DIGUANYLATE CYCLASE DGCT-RELATED"/>
    <property type="match status" value="1"/>
</dbReference>
<dbReference type="Pfam" id="PF03924">
    <property type="entry name" value="CHASE"/>
    <property type="match status" value="1"/>
</dbReference>
<dbReference type="Gene3D" id="3.30.450.350">
    <property type="entry name" value="CHASE domain"/>
    <property type="match status" value="1"/>
</dbReference>
<evidence type="ECO:0000313" key="8">
    <source>
        <dbReference type="EMBL" id="OEG75935.1"/>
    </source>
</evidence>
<dbReference type="InterPro" id="IPR043128">
    <property type="entry name" value="Rev_trsase/Diguanyl_cyclase"/>
</dbReference>
<dbReference type="EMBL" id="MCBT01000001">
    <property type="protein sequence ID" value="OEG75935.1"/>
    <property type="molecule type" value="Genomic_DNA"/>
</dbReference>
<sequence>MYLKSRQKQAAVFFLCSLLFLLVAVLTVSTVTHYFVENEIEKEDERLRKSLALIRVNFEASIYKDTYLADSLATVVTLDSQFAISNWEAISGKLLDKAQYVRSVALAPNNIIKYVYPLAGNEQALGFDFRTRPEQLKTVMLAKQQQAVYIAGPVNLVQGGIGLIARYPIFSDYPLNQHYWGSVSVVMDYDILLESSGITRFRGGQIAIKKHVIQSELQQVFYGDAAIFDNPDVEYPIKLPSGMWTIAAKFDTENLQRVTNIRMAVVIIGSVTAILLYLLILLLFRNYQYTHKAALQDELTHLPNRRFIISELSRLIKRNNKPKFTLLNIDLNDFKLVNDELGHEAGDDLLRYIAKQLTKEVGAKGSVARFGGDEFLVLLYEITDLEQIESIITQLKDSIASQPFHWGKHQLEPSLSIGYASYVGQNVNVKELLSDADRSMYQQKLIHREKL</sequence>
<keyword evidence="3 5" id="KW-1133">Transmembrane helix</keyword>
<reference evidence="8 9" key="1">
    <citation type="submission" date="2016-07" db="EMBL/GenBank/DDBJ databases">
        <title>Whole-genome of two Shewanella species isolated from a digestive organ of sea cucumber Apostichopus japonicus Selenka 1867.</title>
        <authorList>
            <person name="Hong H.-H."/>
            <person name="Choi H."/>
            <person name="Cheon S."/>
            <person name="Oh J.-S."/>
            <person name="Lee H.-G."/>
            <person name="Park C."/>
        </authorList>
    </citation>
    <scope>NUCLEOTIDE SEQUENCE [LARGE SCALE GENOMIC DNA]</scope>
    <source>
        <strain evidence="8 9">CSB03KR</strain>
    </source>
</reference>
<dbReference type="InterPro" id="IPR000160">
    <property type="entry name" value="GGDEF_dom"/>
</dbReference>
<dbReference type="RefSeq" id="WP_028764869.1">
    <property type="nucleotide sequence ID" value="NZ_BPFF01000024.1"/>
</dbReference>
<evidence type="ECO:0008006" key="10">
    <source>
        <dbReference type="Google" id="ProtNLM"/>
    </source>
</evidence>
<feature type="domain" description="CHASE" evidence="6">
    <location>
        <begin position="108"/>
        <end position="247"/>
    </location>
</feature>